<name>A0A239W0V3_9ACTN</name>
<sequence length="581" mass="62310">MSRHNRHRRSGKKAQHTSTAAATPAPKDVPTVSDVPAVTLVVSHSPDEYWQGQADERQLELLMGDWRRGRTTRNIWQALGDAYVLLFSLAIILAMLISLIVQAQGQAAGCSSSGCQAARNVLPLAVVTAVMGFALVVSRIFGPVLASTAEGFWLFDAPVDRSRFLRKRLRIAEIVSLIGGAIAGALVSALSGLSARAIIAWTVATGLSAAALVAFAAAEQGAERVRTVRVLQSVAMVLAGLLLLALVSTATGWYPMSISAELSVLIAWSVVAGAALVLIVALVVANGRLNSIRRARLMSGGSLVSGMQGAAFALDFALIRDILQEREAVERGQVRATRGRGMGLHALVWRDVQRLLRFPKPLVTLAATIVVPYALQALGLGRLTSPLSALVLVAAMVPFFTSLRVLSRTKGLMRMMPFTTSQVRTAASIVPAILALVWALATIPAFHGIGDAARMDWFHAVLHALVTAAAGFIGAIRWVSAKPADYSTPMVATQAGAMPPSLMFNLLRGLDMVALITIWLVLGLSPWIGVVAAILAYSFLRMGGLDQQELQQMQEESRRQLAEQKRIAQNERPVRKKVVRR</sequence>
<evidence type="ECO:0000313" key="3">
    <source>
        <dbReference type="EMBL" id="SNV28215.1"/>
    </source>
</evidence>
<feature type="transmembrane region" description="Helical" evidence="2">
    <location>
        <begin position="230"/>
        <end position="254"/>
    </location>
</feature>
<reference evidence="3 4" key="1">
    <citation type="submission" date="2017-06" db="EMBL/GenBank/DDBJ databases">
        <authorList>
            <consortium name="Pathogen Informatics"/>
        </authorList>
    </citation>
    <scope>NUCLEOTIDE SEQUENCE [LARGE SCALE GENOMIC DNA]</scope>
    <source>
        <strain evidence="3 4">NCTC11865</strain>
    </source>
</reference>
<feature type="transmembrane region" description="Helical" evidence="2">
    <location>
        <begin position="121"/>
        <end position="141"/>
    </location>
</feature>
<protein>
    <submittedName>
        <fullName evidence="3">Uncharacterized protein</fullName>
    </submittedName>
</protein>
<feature type="transmembrane region" description="Helical" evidence="2">
    <location>
        <begin position="387"/>
        <end position="406"/>
    </location>
</feature>
<feature type="transmembrane region" description="Helical" evidence="2">
    <location>
        <begin position="266"/>
        <end position="289"/>
    </location>
</feature>
<feature type="region of interest" description="Disordered" evidence="1">
    <location>
        <begin position="1"/>
        <end position="31"/>
    </location>
</feature>
<evidence type="ECO:0000313" key="4">
    <source>
        <dbReference type="Proteomes" id="UP000215332"/>
    </source>
</evidence>
<feature type="transmembrane region" description="Helical" evidence="2">
    <location>
        <begin position="82"/>
        <end position="101"/>
    </location>
</feature>
<feature type="transmembrane region" description="Helical" evidence="2">
    <location>
        <begin position="516"/>
        <end position="540"/>
    </location>
</feature>
<dbReference type="Pfam" id="PF19814">
    <property type="entry name" value="DUF6297"/>
    <property type="match status" value="1"/>
</dbReference>
<proteinExistence type="predicted"/>
<organism evidence="3 4">
    <name type="scientific">Cutibacterium granulosum</name>
    <dbReference type="NCBI Taxonomy" id="33011"/>
    <lineage>
        <taxon>Bacteria</taxon>
        <taxon>Bacillati</taxon>
        <taxon>Actinomycetota</taxon>
        <taxon>Actinomycetes</taxon>
        <taxon>Propionibacteriales</taxon>
        <taxon>Propionibacteriaceae</taxon>
        <taxon>Cutibacterium</taxon>
    </lineage>
</organism>
<evidence type="ECO:0000256" key="2">
    <source>
        <dbReference type="SAM" id="Phobius"/>
    </source>
</evidence>
<dbReference type="EMBL" id="LT906441">
    <property type="protein sequence ID" value="SNV28215.1"/>
    <property type="molecule type" value="Genomic_DNA"/>
</dbReference>
<accession>A0A239W0V3</accession>
<keyword evidence="2" id="KW-0472">Membrane</keyword>
<dbReference type="InterPro" id="IPR046264">
    <property type="entry name" value="DUF6297"/>
</dbReference>
<feature type="transmembrane region" description="Helical" evidence="2">
    <location>
        <begin position="362"/>
        <end position="381"/>
    </location>
</feature>
<dbReference type="eggNOG" id="ENOG502ZAIR">
    <property type="taxonomic scope" value="Bacteria"/>
</dbReference>
<keyword evidence="2" id="KW-0812">Transmembrane</keyword>
<feature type="transmembrane region" description="Helical" evidence="2">
    <location>
        <begin position="198"/>
        <end position="218"/>
    </location>
</feature>
<feature type="transmembrane region" description="Helical" evidence="2">
    <location>
        <begin position="171"/>
        <end position="192"/>
    </location>
</feature>
<feature type="compositionally biased region" description="Basic residues" evidence="1">
    <location>
        <begin position="1"/>
        <end position="15"/>
    </location>
</feature>
<gene>
    <name evidence="3" type="ORF">SAMEA4412665_00113</name>
</gene>
<dbReference type="Proteomes" id="UP000215332">
    <property type="component" value="Chromosome 1"/>
</dbReference>
<dbReference type="RefSeq" id="WP_021104180.1">
    <property type="nucleotide sequence ID" value="NZ_LT906441.1"/>
</dbReference>
<dbReference type="KEGG" id="cgrn:4412665_00113"/>
<feature type="transmembrane region" description="Helical" evidence="2">
    <location>
        <begin position="426"/>
        <end position="446"/>
    </location>
</feature>
<evidence type="ECO:0000256" key="1">
    <source>
        <dbReference type="SAM" id="MobiDB-lite"/>
    </source>
</evidence>
<keyword evidence="2" id="KW-1133">Transmembrane helix</keyword>
<dbReference type="AlphaFoldDB" id="A0A239W0V3"/>
<feature type="transmembrane region" description="Helical" evidence="2">
    <location>
        <begin position="458"/>
        <end position="479"/>
    </location>
</feature>